<dbReference type="InterPro" id="IPR001796">
    <property type="entry name" value="DHFR_dom"/>
</dbReference>
<evidence type="ECO:0000313" key="12">
    <source>
        <dbReference type="Proteomes" id="UP000009102"/>
    </source>
</evidence>
<comment type="similarity">
    <text evidence="2 8 9">Belongs to the dihydrofolate reductase family.</text>
</comment>
<dbReference type="InterPro" id="IPR012259">
    <property type="entry name" value="DHFR"/>
</dbReference>
<dbReference type="RefSeq" id="WP_012823778.1">
    <property type="nucleotide sequence ID" value="NC_013422.1"/>
</dbReference>
<reference evidence="11 12" key="1">
    <citation type="submission" date="2009-10" db="EMBL/GenBank/DDBJ databases">
        <title>Complete sequence of Halothiobacillus neapolitanus c2.</title>
        <authorList>
            <consortium name="US DOE Joint Genome Institute"/>
            <person name="Lucas S."/>
            <person name="Copeland A."/>
            <person name="Lapidus A."/>
            <person name="Glavina del Rio T."/>
            <person name="Tice H."/>
            <person name="Bruce D."/>
            <person name="Goodwin L."/>
            <person name="Pitluck S."/>
            <person name="Davenport K."/>
            <person name="Brettin T."/>
            <person name="Detter J.C."/>
            <person name="Han C."/>
            <person name="Tapia R."/>
            <person name="Larimer F."/>
            <person name="Land M."/>
            <person name="Hauser L."/>
            <person name="Kyrpides N."/>
            <person name="Mikhailova N."/>
            <person name="Kerfeld C."/>
            <person name="Cannon G."/>
            <person name="Heinhort S."/>
        </authorList>
    </citation>
    <scope>NUCLEOTIDE SEQUENCE [LARGE SCALE GENOMIC DNA]</scope>
    <source>
        <strain evidence="12">ATCC 23641 / c2</strain>
    </source>
</reference>
<keyword evidence="12" id="KW-1185">Reference proteome</keyword>
<gene>
    <name evidence="11" type="ordered locus">Hneap_0899</name>
</gene>
<dbReference type="InterPro" id="IPR017925">
    <property type="entry name" value="DHFR_CS"/>
</dbReference>
<dbReference type="NCBIfam" id="NF008037">
    <property type="entry name" value="PRK10769.1"/>
    <property type="match status" value="1"/>
</dbReference>
<dbReference type="GO" id="GO:0046452">
    <property type="term" value="P:dihydrofolate metabolic process"/>
    <property type="evidence" value="ECO:0007669"/>
    <property type="project" value="TreeGrafter"/>
</dbReference>
<dbReference type="STRING" id="555778.Hneap_0899"/>
<dbReference type="GO" id="GO:0004146">
    <property type="term" value="F:dihydrofolate reductase activity"/>
    <property type="evidence" value="ECO:0007669"/>
    <property type="project" value="UniProtKB-EC"/>
</dbReference>
<dbReference type="PANTHER" id="PTHR48069:SF3">
    <property type="entry name" value="DIHYDROFOLATE REDUCTASE"/>
    <property type="match status" value="1"/>
</dbReference>
<dbReference type="GO" id="GO:0006730">
    <property type="term" value="P:one-carbon metabolic process"/>
    <property type="evidence" value="ECO:0007669"/>
    <property type="project" value="UniProtKB-KW"/>
</dbReference>
<dbReference type="FunFam" id="3.40.430.10:FF:000001">
    <property type="entry name" value="Dihydrofolate reductase"/>
    <property type="match status" value="1"/>
</dbReference>
<keyword evidence="6 8" id="KW-0560">Oxidoreductase</keyword>
<dbReference type="GO" id="GO:0070401">
    <property type="term" value="F:NADP+ binding"/>
    <property type="evidence" value="ECO:0007669"/>
    <property type="project" value="UniProtKB-ARBA"/>
</dbReference>
<protein>
    <recommendedName>
        <fullName evidence="3 8">Dihydrofolate reductase</fullName>
        <ecNumber evidence="3 8">1.5.1.3</ecNumber>
    </recommendedName>
</protein>
<name>D0KZ69_HALNC</name>
<evidence type="ECO:0000256" key="6">
    <source>
        <dbReference type="ARBA" id="ARBA00023002"/>
    </source>
</evidence>
<accession>D0KZ69</accession>
<evidence type="ECO:0000256" key="3">
    <source>
        <dbReference type="ARBA" id="ARBA00012856"/>
    </source>
</evidence>
<sequence length="177" mass="20096">MKIGLVAALTRNQVIGRYNALPWSLPADLQRFKKITMGKPIIMGRKTYDSIGRPLPGRKNIVISRNPDFHADGVTVVDSLDMALEAADQAPEVMVIGGANIYYQFLPRADRLYFTLVHTTIDDGDAFFPAYNRRDWRLVIEENHPADADNPFPYSFMTWQRITPPKNQSDTPEAHHI</sequence>
<dbReference type="PROSITE" id="PS00075">
    <property type="entry name" value="DHFR_1"/>
    <property type="match status" value="1"/>
</dbReference>
<evidence type="ECO:0000256" key="7">
    <source>
        <dbReference type="ARBA" id="ARBA00025067"/>
    </source>
</evidence>
<evidence type="ECO:0000256" key="5">
    <source>
        <dbReference type="ARBA" id="ARBA00022857"/>
    </source>
</evidence>
<dbReference type="CDD" id="cd00209">
    <property type="entry name" value="DHFR"/>
    <property type="match status" value="1"/>
</dbReference>
<keyword evidence="4 8" id="KW-0554">One-carbon metabolism</keyword>
<dbReference type="GO" id="GO:0005829">
    <property type="term" value="C:cytosol"/>
    <property type="evidence" value="ECO:0007669"/>
    <property type="project" value="TreeGrafter"/>
</dbReference>
<dbReference type="Proteomes" id="UP000009102">
    <property type="component" value="Chromosome"/>
</dbReference>
<dbReference type="GO" id="GO:0046655">
    <property type="term" value="P:folic acid metabolic process"/>
    <property type="evidence" value="ECO:0007669"/>
    <property type="project" value="TreeGrafter"/>
</dbReference>
<organism evidence="11 12">
    <name type="scientific">Halothiobacillus neapolitanus (strain ATCC 23641 / DSM 15147 / CIP 104769 / NCIMB 8539 / c2)</name>
    <name type="common">Thiobacillus neapolitanus</name>
    <dbReference type="NCBI Taxonomy" id="555778"/>
    <lineage>
        <taxon>Bacteria</taxon>
        <taxon>Pseudomonadati</taxon>
        <taxon>Pseudomonadota</taxon>
        <taxon>Gammaproteobacteria</taxon>
        <taxon>Chromatiales</taxon>
        <taxon>Halothiobacillaceae</taxon>
        <taxon>Halothiobacillus</taxon>
    </lineage>
</organism>
<dbReference type="KEGG" id="hna:Hneap_0899"/>
<comment type="function">
    <text evidence="7 8">Key enzyme in folate metabolism. Catalyzes an essential reaction for de novo glycine and purine synthesis, and for DNA precursor synthesis.</text>
</comment>
<comment type="catalytic activity">
    <reaction evidence="8">
        <text>(6S)-5,6,7,8-tetrahydrofolate + NADP(+) = 7,8-dihydrofolate + NADPH + H(+)</text>
        <dbReference type="Rhea" id="RHEA:15009"/>
        <dbReference type="ChEBI" id="CHEBI:15378"/>
        <dbReference type="ChEBI" id="CHEBI:57451"/>
        <dbReference type="ChEBI" id="CHEBI:57453"/>
        <dbReference type="ChEBI" id="CHEBI:57783"/>
        <dbReference type="ChEBI" id="CHEBI:58349"/>
        <dbReference type="EC" id="1.5.1.3"/>
    </reaction>
</comment>
<evidence type="ECO:0000256" key="1">
    <source>
        <dbReference type="ARBA" id="ARBA00004903"/>
    </source>
</evidence>
<proteinExistence type="inferred from homology"/>
<evidence type="ECO:0000256" key="8">
    <source>
        <dbReference type="PIRNR" id="PIRNR000194"/>
    </source>
</evidence>
<dbReference type="PRINTS" id="PR00070">
    <property type="entry name" value="DHFR"/>
</dbReference>
<evidence type="ECO:0000313" key="11">
    <source>
        <dbReference type="EMBL" id="ACX95742.1"/>
    </source>
</evidence>
<dbReference type="SUPFAM" id="SSF53597">
    <property type="entry name" value="Dihydrofolate reductase-like"/>
    <property type="match status" value="1"/>
</dbReference>
<dbReference type="EC" id="1.5.1.3" evidence="3 8"/>
<dbReference type="PIRSF" id="PIRSF000194">
    <property type="entry name" value="DHFR"/>
    <property type="match status" value="1"/>
</dbReference>
<dbReference type="HOGENOM" id="CLU_043966_5_0_6"/>
<dbReference type="Pfam" id="PF00186">
    <property type="entry name" value="DHFR_1"/>
    <property type="match status" value="1"/>
</dbReference>
<evidence type="ECO:0000256" key="2">
    <source>
        <dbReference type="ARBA" id="ARBA00009539"/>
    </source>
</evidence>
<evidence type="ECO:0000259" key="10">
    <source>
        <dbReference type="PROSITE" id="PS51330"/>
    </source>
</evidence>
<dbReference type="eggNOG" id="COG0262">
    <property type="taxonomic scope" value="Bacteria"/>
</dbReference>
<dbReference type="AlphaFoldDB" id="D0KZ69"/>
<dbReference type="PROSITE" id="PS51330">
    <property type="entry name" value="DHFR_2"/>
    <property type="match status" value="1"/>
</dbReference>
<dbReference type="EMBL" id="CP001801">
    <property type="protein sequence ID" value="ACX95742.1"/>
    <property type="molecule type" value="Genomic_DNA"/>
</dbReference>
<dbReference type="OrthoDB" id="9804315at2"/>
<dbReference type="GO" id="GO:0046654">
    <property type="term" value="P:tetrahydrofolate biosynthetic process"/>
    <property type="evidence" value="ECO:0007669"/>
    <property type="project" value="UniProtKB-UniPathway"/>
</dbReference>
<evidence type="ECO:0000256" key="9">
    <source>
        <dbReference type="RuleBase" id="RU004474"/>
    </source>
</evidence>
<dbReference type="UniPathway" id="UPA00077">
    <property type="reaction ID" value="UER00158"/>
</dbReference>
<dbReference type="Gene3D" id="3.40.430.10">
    <property type="entry name" value="Dihydrofolate Reductase, subunit A"/>
    <property type="match status" value="1"/>
</dbReference>
<keyword evidence="5 8" id="KW-0521">NADP</keyword>
<comment type="pathway">
    <text evidence="1 8">Cofactor biosynthesis; tetrahydrofolate biosynthesis; 5,6,7,8-tetrahydrofolate from 7,8-dihydrofolate: step 1/1.</text>
</comment>
<feature type="domain" description="DHFR" evidence="10">
    <location>
        <begin position="2"/>
        <end position="161"/>
    </location>
</feature>
<evidence type="ECO:0000256" key="4">
    <source>
        <dbReference type="ARBA" id="ARBA00022563"/>
    </source>
</evidence>
<dbReference type="PANTHER" id="PTHR48069">
    <property type="entry name" value="DIHYDROFOLATE REDUCTASE"/>
    <property type="match status" value="1"/>
</dbReference>
<dbReference type="InterPro" id="IPR024072">
    <property type="entry name" value="DHFR-like_dom_sf"/>
</dbReference>